<dbReference type="Gene3D" id="3.40.630.30">
    <property type="match status" value="1"/>
</dbReference>
<evidence type="ECO:0000313" key="1">
    <source>
        <dbReference type="EMBL" id="ODS23746.1"/>
    </source>
</evidence>
<reference evidence="1 2" key="1">
    <citation type="journal article" date="2016" name="Appl. Environ. Microbiol.">
        <title>Lack of Overt Genome Reduction in the Bryostatin-Producing Bryozoan Symbiont "Candidatus Endobugula sertula".</title>
        <authorList>
            <person name="Miller I.J."/>
            <person name="Vanee N."/>
            <person name="Fong S.S."/>
            <person name="Lim-Fong G.E."/>
            <person name="Kwan J.C."/>
        </authorList>
    </citation>
    <scope>NUCLEOTIDE SEQUENCE [LARGE SCALE GENOMIC DNA]</scope>
    <source>
        <strain evidence="1">AB1-4</strain>
    </source>
</reference>
<dbReference type="STRING" id="62101.AB835_07120"/>
<dbReference type="Proteomes" id="UP000242502">
    <property type="component" value="Unassembled WGS sequence"/>
</dbReference>
<accession>A0A1D2QQ83</accession>
<dbReference type="EMBL" id="MDLC01000021">
    <property type="protein sequence ID" value="ODS23746.1"/>
    <property type="molecule type" value="Genomic_DNA"/>
</dbReference>
<dbReference type="SUPFAM" id="SSF55729">
    <property type="entry name" value="Acyl-CoA N-acyltransferases (Nat)"/>
    <property type="match status" value="1"/>
</dbReference>
<protein>
    <recommendedName>
        <fullName evidence="3">N-acetyltransferase domain-containing protein</fullName>
    </recommendedName>
</protein>
<dbReference type="CDD" id="cd04301">
    <property type="entry name" value="NAT_SF"/>
    <property type="match status" value="1"/>
</dbReference>
<proteinExistence type="predicted"/>
<name>A0A1D2QQ83_9GAMM</name>
<sequence>MSETFTIINSTLDMVEELEAVQRASFPTMTEEELITAEKYAAQIERFPEGQLALVTDSGKIVASSTDFRTIAEAINFDHYEHRYIEVSDNNWLGHHQPDGDWLYGACIGVIPDYRRRGLSTMLYNARHNLVRRFNLRGQVTGGLLAGYGAYKNKMSVEDYVDKVIAGKIFDPTVSIQLKLGFTIYGIIQDYVDDPGCDNKAAFIVWNNPDYQP</sequence>
<organism evidence="1 2">
    <name type="scientific">Candidatus Endobugula sertula</name>
    <name type="common">Bugula neritina bacterial symbiont</name>
    <dbReference type="NCBI Taxonomy" id="62101"/>
    <lineage>
        <taxon>Bacteria</taxon>
        <taxon>Pseudomonadati</taxon>
        <taxon>Pseudomonadota</taxon>
        <taxon>Gammaproteobacteria</taxon>
        <taxon>Cellvibrionales</taxon>
        <taxon>Cellvibrionaceae</taxon>
        <taxon>Candidatus Endobugula</taxon>
    </lineage>
</organism>
<comment type="caution">
    <text evidence="1">The sequence shown here is derived from an EMBL/GenBank/DDBJ whole genome shotgun (WGS) entry which is preliminary data.</text>
</comment>
<gene>
    <name evidence="1" type="ORF">AB835_07120</name>
</gene>
<evidence type="ECO:0000313" key="2">
    <source>
        <dbReference type="Proteomes" id="UP000242502"/>
    </source>
</evidence>
<dbReference type="AlphaFoldDB" id="A0A1D2QQ83"/>
<dbReference type="InterPro" id="IPR016181">
    <property type="entry name" value="Acyl_CoA_acyltransferase"/>
</dbReference>
<evidence type="ECO:0008006" key="3">
    <source>
        <dbReference type="Google" id="ProtNLM"/>
    </source>
</evidence>